<evidence type="ECO:0000313" key="3">
    <source>
        <dbReference type="EMBL" id="KAG7086017.1"/>
    </source>
</evidence>
<dbReference type="EMBL" id="CM032191">
    <property type="protein sequence ID" value="KAG7086017.1"/>
    <property type="molecule type" value="Genomic_DNA"/>
</dbReference>
<proteinExistence type="predicted"/>
<dbReference type="Pfam" id="PF17667">
    <property type="entry name" value="Pkinase_fungal"/>
    <property type="match status" value="1"/>
</dbReference>
<feature type="compositionally biased region" description="Polar residues" evidence="1">
    <location>
        <begin position="32"/>
        <end position="47"/>
    </location>
</feature>
<sequence length="224" mass="25167">MSSRKAISEKRAIVDDPPATGSFDTEIRWNGCRTSNGTRQNGSLSRQSESRKRMISKHQHTYTITLGEVTANLAKFRSAWEVARAMRDSLEAHHDLYVHANIVHGYINFDTMSIVEDTKRGALKDWDMPLSKLHIDISGPVDELFSEGKRKGKEVDRDLLMERVQGGLATLNEQSLSLMREQGIPTADPDIDRGEQLRRPMVRKPPGFALDSLSSASEDGLLEY</sequence>
<protein>
    <recommendedName>
        <fullName evidence="2">Fungal-type protein kinase domain-containing protein</fullName>
    </recommendedName>
</protein>
<feature type="region of interest" description="Disordered" evidence="1">
    <location>
        <begin position="1"/>
        <end position="50"/>
    </location>
</feature>
<dbReference type="Proteomes" id="UP001049176">
    <property type="component" value="Chromosome 11"/>
</dbReference>
<dbReference type="AlphaFoldDB" id="A0A9P7RME8"/>
<dbReference type="KEGG" id="more:E1B28_003539"/>
<feature type="domain" description="Fungal-type protein kinase" evidence="2">
    <location>
        <begin position="34"/>
        <end position="127"/>
    </location>
</feature>
<evidence type="ECO:0000313" key="4">
    <source>
        <dbReference type="Proteomes" id="UP001049176"/>
    </source>
</evidence>
<keyword evidence="4" id="KW-1185">Reference proteome</keyword>
<feature type="compositionally biased region" description="Basic and acidic residues" evidence="1">
    <location>
        <begin position="1"/>
        <end position="14"/>
    </location>
</feature>
<accession>A0A9P7RME8</accession>
<comment type="caution">
    <text evidence="3">The sequence shown here is derived from an EMBL/GenBank/DDBJ whole genome shotgun (WGS) entry which is preliminary data.</text>
</comment>
<reference evidence="3" key="1">
    <citation type="journal article" date="2021" name="Genome Biol. Evol.">
        <title>The assembled and annotated genome of the fairy-ring fungus Marasmius oreades.</title>
        <authorList>
            <person name="Hiltunen M."/>
            <person name="Ament-Velasquez S.L."/>
            <person name="Johannesson H."/>
        </authorList>
    </citation>
    <scope>NUCLEOTIDE SEQUENCE</scope>
    <source>
        <strain evidence="3">03SP1</strain>
    </source>
</reference>
<dbReference type="OrthoDB" id="2747778at2759"/>
<dbReference type="InterPro" id="IPR040976">
    <property type="entry name" value="Pkinase_fungal"/>
</dbReference>
<evidence type="ECO:0000256" key="1">
    <source>
        <dbReference type="SAM" id="MobiDB-lite"/>
    </source>
</evidence>
<feature type="region of interest" description="Disordered" evidence="1">
    <location>
        <begin position="203"/>
        <end position="224"/>
    </location>
</feature>
<gene>
    <name evidence="3" type="ORF">E1B28_003539</name>
</gene>
<name>A0A9P7RME8_9AGAR</name>
<evidence type="ECO:0000259" key="2">
    <source>
        <dbReference type="Pfam" id="PF17667"/>
    </source>
</evidence>
<dbReference type="RefSeq" id="XP_043002488.1">
    <property type="nucleotide sequence ID" value="XM_043160531.1"/>
</dbReference>
<dbReference type="GeneID" id="66072615"/>
<organism evidence="3 4">
    <name type="scientific">Marasmius oreades</name>
    <name type="common">fairy-ring Marasmius</name>
    <dbReference type="NCBI Taxonomy" id="181124"/>
    <lineage>
        <taxon>Eukaryota</taxon>
        <taxon>Fungi</taxon>
        <taxon>Dikarya</taxon>
        <taxon>Basidiomycota</taxon>
        <taxon>Agaricomycotina</taxon>
        <taxon>Agaricomycetes</taxon>
        <taxon>Agaricomycetidae</taxon>
        <taxon>Agaricales</taxon>
        <taxon>Marasmiineae</taxon>
        <taxon>Marasmiaceae</taxon>
        <taxon>Marasmius</taxon>
    </lineage>
</organism>